<sequence>MAISSAGIGSGLDVKSIVSQLVALEQKPLSQLQVKASSISAKLSAYGQLQSQMANLQDMASKLATASNWDAMSVSSSNAAITGTATTAAAATAFSVGVSQMAQAQMAGSAPLAPAGSSVGAGTLRIELGAWSTSGPATFTKGSGAAVNVAVSATDTLSQIADKINAAGAGVTATVLKDDAGERLLMRSSVTGEASAFRVQALAEPVAPATEGVAITDGTGLGRLAYDPANATGGLGLTQSALNTKATINGVAVSSQSNVLEAIGGVKLTVSKVTTDTGPVEVTIKRDTAAAKTSINNFVASYNAMSNALAEMTKYDAATKKGGTLQGDSTAVGLQAALRRLVGGNGPAGTAVGRLSDLGVEFQKDGSLKVDATKLDAALAKPDDVKTFFMADGGSNGADGLALRLKDFAAGLLNTSGTLSTRAGALKSESDRNTKEQERVSDRISRTQARLEAQYSRLDASMGKLTALSSYVNQQVTQWNNTKG</sequence>
<dbReference type="PANTHER" id="PTHR30288">
    <property type="entry name" value="FLAGELLAR CAP/ASSEMBLY PROTEIN FLID"/>
    <property type="match status" value="1"/>
</dbReference>
<dbReference type="GO" id="GO:0009421">
    <property type="term" value="C:bacterial-type flagellum filament cap"/>
    <property type="evidence" value="ECO:0007669"/>
    <property type="project" value="InterPro"/>
</dbReference>
<accession>A0A240U6H3</accession>
<dbReference type="InterPro" id="IPR003481">
    <property type="entry name" value="FliD_N"/>
</dbReference>
<dbReference type="GO" id="GO:0005576">
    <property type="term" value="C:extracellular region"/>
    <property type="evidence" value="ECO:0007669"/>
    <property type="project" value="UniProtKB-SubCell"/>
</dbReference>
<evidence type="ECO:0000256" key="4">
    <source>
        <dbReference type="ARBA" id="ARBA00023143"/>
    </source>
</evidence>
<comment type="subunit">
    <text evidence="2 5">Homopentamer.</text>
</comment>
<reference evidence="9 10" key="1">
    <citation type="submission" date="2017-05" db="EMBL/GenBank/DDBJ databases">
        <title>Polyphasic characterization of four soil-derived phenanthrene-degrading Acidovorax strains and proposal of Acidovorax phenanthrenivorans sp. nov.</title>
        <authorList>
            <person name="Singleton D.R."/>
            <person name="Lee J."/>
            <person name="Dickey A.N."/>
            <person name="Stroud A."/>
            <person name="Scholl E.H."/>
            <person name="Wright F.A."/>
            <person name="Aitken M.D."/>
        </authorList>
    </citation>
    <scope>NUCLEOTIDE SEQUENCE [LARGE SCALE GENOMIC DNA]</scope>
    <source>
        <strain evidence="9">NA3</strain>
    </source>
</reference>
<comment type="function">
    <text evidence="5">Required for morphogenesis and for the elongation of the flagellar filament by facilitating polymerization of the flagellin monomers at the tip of growing filament. Forms a capping structure, which prevents flagellin subunits (transported through the central channel of the flagellum) from leaking out without polymerization at the distal end.</text>
</comment>
<gene>
    <name evidence="9" type="ORF">CBP34_16825</name>
</gene>
<keyword evidence="4 5" id="KW-0975">Bacterial flagellum</keyword>
<comment type="similarity">
    <text evidence="1 5">Belongs to the FliD family.</text>
</comment>
<dbReference type="GO" id="GO:0071973">
    <property type="term" value="P:bacterial-type flagellum-dependent cell motility"/>
    <property type="evidence" value="ECO:0007669"/>
    <property type="project" value="TreeGrafter"/>
</dbReference>
<evidence type="ECO:0000256" key="6">
    <source>
        <dbReference type="SAM" id="MobiDB-lite"/>
    </source>
</evidence>
<dbReference type="RefSeq" id="WP_094098698.1">
    <property type="nucleotide sequence ID" value="NZ_CP021361.1"/>
</dbReference>
<feature type="region of interest" description="Disordered" evidence="6">
    <location>
        <begin position="423"/>
        <end position="445"/>
    </location>
</feature>
<keyword evidence="3" id="KW-0175">Coiled coil</keyword>
<feature type="compositionally biased region" description="Basic and acidic residues" evidence="6">
    <location>
        <begin position="428"/>
        <end position="445"/>
    </location>
</feature>
<dbReference type="GO" id="GO:0007155">
    <property type="term" value="P:cell adhesion"/>
    <property type="evidence" value="ECO:0007669"/>
    <property type="project" value="InterPro"/>
</dbReference>
<dbReference type="GO" id="GO:0009424">
    <property type="term" value="C:bacterial-type flagellum hook"/>
    <property type="evidence" value="ECO:0007669"/>
    <property type="project" value="UniProtKB-UniRule"/>
</dbReference>
<comment type="subcellular location">
    <subcellularLocation>
        <location evidence="5">Secreted</location>
    </subcellularLocation>
    <subcellularLocation>
        <location evidence="5">Bacterial flagellum</location>
    </subcellularLocation>
</comment>
<dbReference type="PANTHER" id="PTHR30288:SF0">
    <property type="entry name" value="FLAGELLAR HOOK-ASSOCIATED PROTEIN 2"/>
    <property type="match status" value="1"/>
</dbReference>
<dbReference type="EMBL" id="CP021361">
    <property type="protein sequence ID" value="ART52991.1"/>
    <property type="molecule type" value="Genomic_DNA"/>
</dbReference>
<evidence type="ECO:0000259" key="8">
    <source>
        <dbReference type="Pfam" id="PF07195"/>
    </source>
</evidence>
<dbReference type="Proteomes" id="UP000194432">
    <property type="component" value="Chromosome 1"/>
</dbReference>
<keyword evidence="10" id="KW-1185">Reference proteome</keyword>
<evidence type="ECO:0000256" key="2">
    <source>
        <dbReference type="ARBA" id="ARBA00011255"/>
    </source>
</evidence>
<evidence type="ECO:0000256" key="5">
    <source>
        <dbReference type="RuleBase" id="RU362066"/>
    </source>
</evidence>
<proteinExistence type="inferred from homology"/>
<name>A0A240U6H3_9BURK</name>
<dbReference type="AlphaFoldDB" id="A0A240U6H3"/>
<feature type="domain" description="Flagellar hook-associated protein 2 C-terminal" evidence="8">
    <location>
        <begin position="242"/>
        <end position="466"/>
    </location>
</feature>
<evidence type="ECO:0000256" key="3">
    <source>
        <dbReference type="ARBA" id="ARBA00023054"/>
    </source>
</evidence>
<dbReference type="Pfam" id="PF02465">
    <property type="entry name" value="FliD_N"/>
    <property type="match status" value="1"/>
</dbReference>
<evidence type="ECO:0000259" key="7">
    <source>
        <dbReference type="Pfam" id="PF02465"/>
    </source>
</evidence>
<organism evidence="9 10">
    <name type="scientific">Acidovorax carolinensis</name>
    <dbReference type="NCBI Taxonomy" id="553814"/>
    <lineage>
        <taxon>Bacteria</taxon>
        <taxon>Pseudomonadati</taxon>
        <taxon>Pseudomonadota</taxon>
        <taxon>Betaproteobacteria</taxon>
        <taxon>Burkholderiales</taxon>
        <taxon>Comamonadaceae</taxon>
        <taxon>Acidovorax</taxon>
    </lineage>
</organism>
<evidence type="ECO:0000313" key="10">
    <source>
        <dbReference type="Proteomes" id="UP000194432"/>
    </source>
</evidence>
<dbReference type="InterPro" id="IPR010809">
    <property type="entry name" value="FliD_C"/>
</dbReference>
<keyword evidence="5" id="KW-0964">Secreted</keyword>
<evidence type="ECO:0000313" key="9">
    <source>
        <dbReference type="EMBL" id="ART52991.1"/>
    </source>
</evidence>
<evidence type="ECO:0000256" key="1">
    <source>
        <dbReference type="ARBA" id="ARBA00009764"/>
    </source>
</evidence>
<protein>
    <recommendedName>
        <fullName evidence="5">Flagellar hook-associated protein 2</fullName>
        <shortName evidence="5">HAP2</shortName>
    </recommendedName>
    <alternativeName>
        <fullName evidence="5">Flagellar cap protein</fullName>
    </alternativeName>
</protein>
<dbReference type="InterPro" id="IPR040026">
    <property type="entry name" value="FliD"/>
</dbReference>
<dbReference type="Pfam" id="PF07195">
    <property type="entry name" value="FliD_C"/>
    <property type="match status" value="1"/>
</dbReference>
<dbReference type="Pfam" id="PF07196">
    <property type="entry name" value="Flagellin_IN"/>
    <property type="match status" value="1"/>
</dbReference>
<feature type="domain" description="Flagellar hook-associated protein 2 N-terminal" evidence="7">
    <location>
        <begin position="10"/>
        <end position="105"/>
    </location>
</feature>
<dbReference type="KEGG" id="acin:CBP34_16825"/>
<dbReference type="InterPro" id="IPR010810">
    <property type="entry name" value="Flagellin_hook_IN_motif"/>
</dbReference>